<dbReference type="AlphaFoldDB" id="A0A328YG17"/>
<comment type="caution">
    <text evidence="1">The sequence shown here is derived from an EMBL/GenBank/DDBJ whole genome shotgun (WGS) entry which is preliminary data.</text>
</comment>
<reference evidence="1 2" key="1">
    <citation type="submission" date="2018-06" db="EMBL/GenBank/DDBJ databases">
        <title>Genomic Encyclopedia of Archaeal and Bacterial Type Strains, Phase II (KMG-II): from individual species to whole genera.</title>
        <authorList>
            <person name="Goeker M."/>
        </authorList>
    </citation>
    <scope>NUCLEOTIDE SEQUENCE [LARGE SCALE GENOMIC DNA]</scope>
    <source>
        <strain evidence="1 2">DSM 25663</strain>
    </source>
</reference>
<evidence type="ECO:0000313" key="1">
    <source>
        <dbReference type="EMBL" id="RAR72550.1"/>
    </source>
</evidence>
<evidence type="ECO:0000313" key="2">
    <source>
        <dbReference type="Proteomes" id="UP000248840"/>
    </source>
</evidence>
<gene>
    <name evidence="1" type="ORF">CLV55_105120</name>
</gene>
<dbReference type="Proteomes" id="UP000248840">
    <property type="component" value="Unassembled WGS sequence"/>
</dbReference>
<accession>A0A328YG17</accession>
<organism evidence="1 2">
    <name type="scientific">Flavobacterium aciduliphilum</name>
    <dbReference type="NCBI Taxonomy" id="1101402"/>
    <lineage>
        <taxon>Bacteria</taxon>
        <taxon>Pseudomonadati</taxon>
        <taxon>Bacteroidota</taxon>
        <taxon>Flavobacteriia</taxon>
        <taxon>Flavobacteriales</taxon>
        <taxon>Flavobacteriaceae</taxon>
        <taxon>Flavobacterium</taxon>
    </lineage>
</organism>
<sequence>MKKTRITIAHQVEKTKHHFMVGNHDKLTSSEVDMIKKEMG</sequence>
<dbReference type="EMBL" id="QLSZ01000005">
    <property type="protein sequence ID" value="RAR72550.1"/>
    <property type="molecule type" value="Genomic_DNA"/>
</dbReference>
<name>A0A328YG17_9FLAO</name>
<keyword evidence="2" id="KW-1185">Reference proteome</keyword>
<proteinExistence type="predicted"/>
<protein>
    <submittedName>
        <fullName evidence="1">Uncharacterized protein</fullName>
    </submittedName>
</protein>